<dbReference type="SUPFAM" id="SSF46785">
    <property type="entry name" value="Winged helix' DNA-binding domain"/>
    <property type="match status" value="1"/>
</dbReference>
<evidence type="ECO:0000259" key="4">
    <source>
        <dbReference type="PROSITE" id="PS50995"/>
    </source>
</evidence>
<organism evidence="5 6">
    <name type="scientific">Alteromonas lipolytica</name>
    <dbReference type="NCBI Taxonomy" id="1856405"/>
    <lineage>
        <taxon>Bacteria</taxon>
        <taxon>Pseudomonadati</taxon>
        <taxon>Pseudomonadota</taxon>
        <taxon>Gammaproteobacteria</taxon>
        <taxon>Alteromonadales</taxon>
        <taxon>Alteromonadaceae</taxon>
        <taxon>Alteromonas/Salinimonas group</taxon>
        <taxon>Alteromonas</taxon>
    </lineage>
</organism>
<evidence type="ECO:0000256" key="3">
    <source>
        <dbReference type="ARBA" id="ARBA00023163"/>
    </source>
</evidence>
<comment type="caution">
    <text evidence="5">The sequence shown here is derived from an EMBL/GenBank/DDBJ whole genome shotgun (WGS) entry which is preliminary data.</text>
</comment>
<protein>
    <recommendedName>
        <fullName evidence="4">HTH marR-type domain-containing protein</fullName>
    </recommendedName>
</protein>
<dbReference type="PANTHER" id="PTHR42756:SF1">
    <property type="entry name" value="TRANSCRIPTIONAL REPRESSOR OF EMRAB OPERON"/>
    <property type="match status" value="1"/>
</dbReference>
<reference evidence="5 6" key="1">
    <citation type="submission" date="2016-09" db="EMBL/GenBank/DDBJ databases">
        <title>Alteromonas lipolytica, a new species isolated from sea water.</title>
        <authorList>
            <person name="Wu Y.-H."/>
            <person name="Cheng H."/>
            <person name="Xu X.-W."/>
        </authorList>
    </citation>
    <scope>NUCLEOTIDE SEQUENCE [LARGE SCALE GENOMIC DNA]</scope>
    <source>
        <strain evidence="5 6">JW12</strain>
    </source>
</reference>
<dbReference type="OrthoDB" id="32523at2"/>
<dbReference type="InterPro" id="IPR000835">
    <property type="entry name" value="HTH_MarR-typ"/>
</dbReference>
<dbReference type="InterPro" id="IPR036388">
    <property type="entry name" value="WH-like_DNA-bd_sf"/>
</dbReference>
<evidence type="ECO:0000256" key="1">
    <source>
        <dbReference type="ARBA" id="ARBA00023015"/>
    </source>
</evidence>
<dbReference type="Proteomes" id="UP000176037">
    <property type="component" value="Unassembled WGS sequence"/>
</dbReference>
<dbReference type="InterPro" id="IPR036390">
    <property type="entry name" value="WH_DNA-bd_sf"/>
</dbReference>
<dbReference type="PROSITE" id="PS50995">
    <property type="entry name" value="HTH_MARR_2"/>
    <property type="match status" value="1"/>
</dbReference>
<keyword evidence="1" id="KW-0805">Transcription regulation</keyword>
<evidence type="ECO:0000313" key="6">
    <source>
        <dbReference type="Proteomes" id="UP000176037"/>
    </source>
</evidence>
<dbReference type="AlphaFoldDB" id="A0A1E8FAP2"/>
<gene>
    <name evidence="5" type="ORF">BFC17_01525</name>
</gene>
<dbReference type="PRINTS" id="PR00598">
    <property type="entry name" value="HTHMARR"/>
</dbReference>
<keyword evidence="2" id="KW-0238">DNA-binding</keyword>
<dbReference type="RefSeq" id="WP_070177357.1">
    <property type="nucleotide sequence ID" value="NZ_BMJR01000002.1"/>
</dbReference>
<evidence type="ECO:0000313" key="5">
    <source>
        <dbReference type="EMBL" id="OFI32980.1"/>
    </source>
</evidence>
<dbReference type="STRING" id="1856405.BFC17_01525"/>
<dbReference type="GO" id="GO:0003700">
    <property type="term" value="F:DNA-binding transcription factor activity"/>
    <property type="evidence" value="ECO:0007669"/>
    <property type="project" value="InterPro"/>
</dbReference>
<dbReference type="EMBL" id="MJIC01000015">
    <property type="protein sequence ID" value="OFI32980.1"/>
    <property type="molecule type" value="Genomic_DNA"/>
</dbReference>
<evidence type="ECO:0000256" key="2">
    <source>
        <dbReference type="ARBA" id="ARBA00023125"/>
    </source>
</evidence>
<proteinExistence type="predicted"/>
<dbReference type="Gene3D" id="1.10.10.10">
    <property type="entry name" value="Winged helix-like DNA-binding domain superfamily/Winged helix DNA-binding domain"/>
    <property type="match status" value="1"/>
</dbReference>
<dbReference type="Pfam" id="PF12802">
    <property type="entry name" value="MarR_2"/>
    <property type="match status" value="1"/>
</dbReference>
<name>A0A1E8FAP2_9ALTE</name>
<keyword evidence="3" id="KW-0804">Transcription</keyword>
<dbReference type="SMART" id="SM00347">
    <property type="entry name" value="HTH_MARR"/>
    <property type="match status" value="1"/>
</dbReference>
<feature type="domain" description="HTH marR-type" evidence="4">
    <location>
        <begin position="1"/>
        <end position="135"/>
    </location>
</feature>
<sequence length="138" mass="15346">MVVGDFGKLIALVRNLMMAKLDDALKAYDLTSSQYGVLKTIVESKADTLATLCETMQHDKGAMSRILSRMEEKSLIVRKPCPDDGRAFKLALSDKALALYPQTVELVEEIYGQALKGAEPAEREQFFSVLEKCRDNLS</sequence>
<dbReference type="InterPro" id="IPR023187">
    <property type="entry name" value="Tscrpt_reg_MarR-type_CS"/>
</dbReference>
<dbReference type="PANTHER" id="PTHR42756">
    <property type="entry name" value="TRANSCRIPTIONAL REGULATOR, MARR"/>
    <property type="match status" value="1"/>
</dbReference>
<dbReference type="PROSITE" id="PS01117">
    <property type="entry name" value="HTH_MARR_1"/>
    <property type="match status" value="1"/>
</dbReference>
<keyword evidence="6" id="KW-1185">Reference proteome</keyword>
<dbReference type="GO" id="GO:0003677">
    <property type="term" value="F:DNA binding"/>
    <property type="evidence" value="ECO:0007669"/>
    <property type="project" value="UniProtKB-KW"/>
</dbReference>
<accession>A0A1E8FAP2</accession>